<dbReference type="PANTHER" id="PTHR44755">
    <property type="entry name" value="NATRIURETIC PEPTIDE RECEPTOR 3-RELATED"/>
    <property type="match status" value="1"/>
</dbReference>
<keyword evidence="3" id="KW-1133">Transmembrane helix</keyword>
<keyword evidence="7" id="KW-1185">Reference proteome</keyword>
<sequence length="321" mass="35953">MGSRVEGNPLGNVTIVSITSYQYLMVIPGYEAGIDYVNARFPNLHFQHELIFQKSIYSCDVLADISVNFAAEFYYRRKWSASDLVIFSAPMCSGELLQLAPITGYWNVPVVSIVGTSPTISNRKKYPTALTTAPLNNSVLANFFKAFLSHFAWTTLCLICDNNDVVAYYKANCGIIKTELKRPKFDIQTVTVDSKKGRDLVDYDAALVTAGKSARVIIILARSNVTRQFMIFAHKKNMTQGDYVFFYVEPHTKSNLPEFPNLDWRTGDLDDEVARVALTLLIVITFDNGPSIDQLPSKTAAFIKNRTASQYNITVPPEQKV</sequence>
<dbReference type="GO" id="GO:0017046">
    <property type="term" value="F:peptide hormone binding"/>
    <property type="evidence" value="ECO:0007669"/>
    <property type="project" value="TreeGrafter"/>
</dbReference>
<dbReference type="PANTHER" id="PTHR44755:SF8">
    <property type="entry name" value="RECEPTOR LIGAND BINDING REGION DOMAIN-CONTAINING PROTEIN"/>
    <property type="match status" value="1"/>
</dbReference>
<evidence type="ECO:0000256" key="4">
    <source>
        <dbReference type="ARBA" id="ARBA00023136"/>
    </source>
</evidence>
<evidence type="ECO:0000313" key="6">
    <source>
        <dbReference type="EMBL" id="OWA51291.1"/>
    </source>
</evidence>
<dbReference type="Pfam" id="PF01094">
    <property type="entry name" value="ANF_receptor"/>
    <property type="match status" value="1"/>
</dbReference>
<proteinExistence type="predicted"/>
<dbReference type="OrthoDB" id="10065302at2759"/>
<protein>
    <recommendedName>
        <fullName evidence="5">Receptor ligand binding region domain-containing protein</fullName>
    </recommendedName>
</protein>
<evidence type="ECO:0000256" key="1">
    <source>
        <dbReference type="ARBA" id="ARBA00004370"/>
    </source>
</evidence>
<dbReference type="GO" id="GO:0007165">
    <property type="term" value="P:signal transduction"/>
    <property type="evidence" value="ECO:0007669"/>
    <property type="project" value="TreeGrafter"/>
</dbReference>
<comment type="caution">
    <text evidence="6">The sequence shown here is derived from an EMBL/GenBank/DDBJ whole genome shotgun (WGS) entry which is preliminary data.</text>
</comment>
<evidence type="ECO:0000256" key="2">
    <source>
        <dbReference type="ARBA" id="ARBA00022692"/>
    </source>
</evidence>
<evidence type="ECO:0000313" key="7">
    <source>
        <dbReference type="Proteomes" id="UP000192578"/>
    </source>
</evidence>
<dbReference type="Proteomes" id="UP000192578">
    <property type="component" value="Unassembled WGS sequence"/>
</dbReference>
<keyword evidence="4" id="KW-0472">Membrane</keyword>
<accession>A0A9X6RL32</accession>
<dbReference type="GO" id="GO:0038023">
    <property type="term" value="F:signaling receptor activity"/>
    <property type="evidence" value="ECO:0007669"/>
    <property type="project" value="TreeGrafter"/>
</dbReference>
<dbReference type="Gene3D" id="3.40.50.2300">
    <property type="match status" value="2"/>
</dbReference>
<comment type="subcellular location">
    <subcellularLocation>
        <location evidence="1">Membrane</location>
    </subcellularLocation>
</comment>
<dbReference type="InterPro" id="IPR028082">
    <property type="entry name" value="Peripla_BP_I"/>
</dbReference>
<evidence type="ECO:0000259" key="5">
    <source>
        <dbReference type="Pfam" id="PF01094"/>
    </source>
</evidence>
<evidence type="ECO:0000256" key="3">
    <source>
        <dbReference type="ARBA" id="ARBA00022989"/>
    </source>
</evidence>
<dbReference type="SUPFAM" id="SSF53822">
    <property type="entry name" value="Periplasmic binding protein-like I"/>
    <property type="match status" value="1"/>
</dbReference>
<gene>
    <name evidence="6" type="ORF">BV898_15782</name>
</gene>
<dbReference type="CDD" id="cd06352">
    <property type="entry name" value="PBP1_NPR_GC-like"/>
    <property type="match status" value="1"/>
</dbReference>
<keyword evidence="2" id="KW-0812">Transmembrane</keyword>
<dbReference type="AlphaFoldDB" id="A0A9X6RL32"/>
<name>A0A9X6RL32_HYPEX</name>
<reference evidence="7" key="1">
    <citation type="submission" date="2017-01" db="EMBL/GenBank/DDBJ databases">
        <title>Comparative genomics of anhydrobiosis in the tardigrade Hypsibius dujardini.</title>
        <authorList>
            <person name="Yoshida Y."/>
            <person name="Koutsovoulos G."/>
            <person name="Laetsch D."/>
            <person name="Stevens L."/>
            <person name="Kumar S."/>
            <person name="Horikawa D."/>
            <person name="Ishino K."/>
            <person name="Komine S."/>
            <person name="Tomita M."/>
            <person name="Blaxter M."/>
            <person name="Arakawa K."/>
        </authorList>
    </citation>
    <scope>NUCLEOTIDE SEQUENCE [LARGE SCALE GENOMIC DNA]</scope>
    <source>
        <strain evidence="7">Z151</strain>
    </source>
</reference>
<dbReference type="GO" id="GO:0016020">
    <property type="term" value="C:membrane"/>
    <property type="evidence" value="ECO:0007669"/>
    <property type="project" value="UniProtKB-SubCell"/>
</dbReference>
<dbReference type="InterPro" id="IPR001828">
    <property type="entry name" value="ANF_lig-bd_rcpt"/>
</dbReference>
<feature type="domain" description="Receptor ligand binding region" evidence="5">
    <location>
        <begin position="67"/>
        <end position="253"/>
    </location>
</feature>
<dbReference type="EMBL" id="MTYJ01000220">
    <property type="protein sequence ID" value="OWA51291.1"/>
    <property type="molecule type" value="Genomic_DNA"/>
</dbReference>
<organism evidence="6 7">
    <name type="scientific">Hypsibius exemplaris</name>
    <name type="common">Freshwater tardigrade</name>
    <dbReference type="NCBI Taxonomy" id="2072580"/>
    <lineage>
        <taxon>Eukaryota</taxon>
        <taxon>Metazoa</taxon>
        <taxon>Ecdysozoa</taxon>
        <taxon>Tardigrada</taxon>
        <taxon>Eutardigrada</taxon>
        <taxon>Parachela</taxon>
        <taxon>Hypsibioidea</taxon>
        <taxon>Hypsibiidae</taxon>
        <taxon>Hypsibius</taxon>
    </lineage>
</organism>
<dbReference type="InterPro" id="IPR052612">
    <property type="entry name" value="ANP_Clearance_Receptor"/>
</dbReference>